<dbReference type="CDD" id="cd01288">
    <property type="entry name" value="FabZ"/>
    <property type="match status" value="1"/>
</dbReference>
<dbReference type="Proteomes" id="UP000199518">
    <property type="component" value="Unassembled WGS sequence"/>
</dbReference>
<dbReference type="STRING" id="1576369.SAMN05421753_105252"/>
<name>A0A1I3FHJ9_9PLAN</name>
<dbReference type="InterPro" id="IPR013114">
    <property type="entry name" value="FabA_FabZ"/>
</dbReference>
<reference evidence="3" key="1">
    <citation type="submission" date="2016-10" db="EMBL/GenBank/DDBJ databases">
        <authorList>
            <person name="Varghese N."/>
            <person name="Submissions S."/>
        </authorList>
    </citation>
    <scope>NUCLEOTIDE SEQUENCE [LARGE SCALE GENOMIC DNA]</scope>
    <source>
        <strain evidence="3">DSM 26348</strain>
    </source>
</reference>
<dbReference type="Gene3D" id="3.10.129.10">
    <property type="entry name" value="Hotdog Thioesterase"/>
    <property type="match status" value="1"/>
</dbReference>
<accession>A0A1I3FHJ9</accession>
<dbReference type="SUPFAM" id="SSF54637">
    <property type="entry name" value="Thioesterase/thiol ester dehydrase-isomerase"/>
    <property type="match status" value="1"/>
</dbReference>
<sequence length="157" mass="17144">MRWFWIDRFIEFESGKQAKAVKNVSLAEEHLHDHFPGFPVMPCSLIMEGMAQTGGILLGETHQFKHLVFLAKVPKFVSHRPARPGDQLIYTATLLEARDEGGMVNVTAHCGEELVAESEIVFAHLSEAEAGIPAGVNQKNVVEVGLAGILADAGIKK</sequence>
<evidence type="ECO:0000313" key="2">
    <source>
        <dbReference type="EMBL" id="SFI10690.1"/>
    </source>
</evidence>
<dbReference type="AlphaFoldDB" id="A0A1I3FHJ9"/>
<evidence type="ECO:0000256" key="1">
    <source>
        <dbReference type="ARBA" id="ARBA00023239"/>
    </source>
</evidence>
<dbReference type="GO" id="GO:0016829">
    <property type="term" value="F:lyase activity"/>
    <property type="evidence" value="ECO:0007669"/>
    <property type="project" value="UniProtKB-KW"/>
</dbReference>
<keyword evidence="3" id="KW-1185">Reference proteome</keyword>
<dbReference type="PANTHER" id="PTHR30272">
    <property type="entry name" value="3-HYDROXYACYL-[ACYL-CARRIER-PROTEIN] DEHYDRATASE"/>
    <property type="match status" value="1"/>
</dbReference>
<keyword evidence="1" id="KW-0456">Lyase</keyword>
<proteinExistence type="predicted"/>
<dbReference type="InterPro" id="IPR029069">
    <property type="entry name" value="HotDog_dom_sf"/>
</dbReference>
<dbReference type="Pfam" id="PF07977">
    <property type="entry name" value="FabA"/>
    <property type="match status" value="1"/>
</dbReference>
<gene>
    <name evidence="2" type="ORF">SAMN05421753_105252</name>
</gene>
<dbReference type="EMBL" id="FOQD01000005">
    <property type="protein sequence ID" value="SFI10690.1"/>
    <property type="molecule type" value="Genomic_DNA"/>
</dbReference>
<dbReference type="RefSeq" id="WP_092049237.1">
    <property type="nucleotide sequence ID" value="NZ_FOQD01000005.1"/>
</dbReference>
<dbReference type="OrthoDB" id="270809at2"/>
<organism evidence="2 3">
    <name type="scientific">Planctomicrobium piriforme</name>
    <dbReference type="NCBI Taxonomy" id="1576369"/>
    <lineage>
        <taxon>Bacteria</taxon>
        <taxon>Pseudomonadati</taxon>
        <taxon>Planctomycetota</taxon>
        <taxon>Planctomycetia</taxon>
        <taxon>Planctomycetales</taxon>
        <taxon>Planctomycetaceae</taxon>
        <taxon>Planctomicrobium</taxon>
    </lineage>
</organism>
<protein>
    <submittedName>
        <fullName evidence="2">3-hydroxyacyl-[acyl-carrier-protein] dehydratase</fullName>
    </submittedName>
</protein>
<evidence type="ECO:0000313" key="3">
    <source>
        <dbReference type="Proteomes" id="UP000199518"/>
    </source>
</evidence>
<dbReference type="PANTHER" id="PTHR30272:SF1">
    <property type="entry name" value="3-HYDROXYACYL-[ACYL-CARRIER-PROTEIN] DEHYDRATASE"/>
    <property type="match status" value="1"/>
</dbReference>